<comment type="subcellular location">
    <subcellularLocation>
        <location evidence="1">Cell membrane</location>
        <topology evidence="1">Multi-pass membrane protein</topology>
    </subcellularLocation>
</comment>
<keyword evidence="3" id="KW-1003">Cell membrane</keyword>
<evidence type="ECO:0000256" key="1">
    <source>
        <dbReference type="ARBA" id="ARBA00004651"/>
    </source>
</evidence>
<dbReference type="Pfam" id="PF00069">
    <property type="entry name" value="Pkinase"/>
    <property type="match status" value="1"/>
</dbReference>
<feature type="transmembrane region" description="Helical" evidence="7">
    <location>
        <begin position="1076"/>
        <end position="1096"/>
    </location>
</feature>
<dbReference type="PANTHER" id="PTHR14319:SF8">
    <property type="entry name" value="EGF-LIKE DOMAIN-CONTAINING PROTEIN"/>
    <property type="match status" value="1"/>
</dbReference>
<dbReference type="PROSITE" id="PS50011">
    <property type="entry name" value="PROTEIN_KINASE_DOM"/>
    <property type="match status" value="1"/>
</dbReference>
<dbReference type="InterPro" id="IPR020635">
    <property type="entry name" value="Tyr_kinase_cat_dom"/>
</dbReference>
<proteinExistence type="inferred from homology"/>
<reference evidence="9 10" key="1">
    <citation type="submission" date="2021-05" db="EMBL/GenBank/DDBJ databases">
        <title>Genome Assembly of Synthetic Allotetraploid Brassica napus Reveals Homoeologous Exchanges between Subgenomes.</title>
        <authorList>
            <person name="Davis J.T."/>
        </authorList>
    </citation>
    <scope>NUCLEOTIDE SEQUENCE [LARGE SCALE GENOMIC DNA]</scope>
    <source>
        <strain evidence="10">cv. Da-Ae</strain>
        <tissue evidence="9">Seedling</tissue>
    </source>
</reference>
<feature type="transmembrane region" description="Helical" evidence="7">
    <location>
        <begin position="1051"/>
        <end position="1070"/>
    </location>
</feature>
<evidence type="ECO:0000256" key="2">
    <source>
        <dbReference type="ARBA" id="ARBA00005542"/>
    </source>
</evidence>
<name>A0ABQ8A5T1_BRANA</name>
<dbReference type="CDD" id="cd07858">
    <property type="entry name" value="STKc_TEY_MAPK"/>
    <property type="match status" value="1"/>
</dbReference>
<evidence type="ECO:0000259" key="8">
    <source>
        <dbReference type="PROSITE" id="PS50011"/>
    </source>
</evidence>
<dbReference type="PROSITE" id="PS00109">
    <property type="entry name" value="PROTEIN_KINASE_TYR"/>
    <property type="match status" value="1"/>
</dbReference>
<dbReference type="InterPro" id="IPR011009">
    <property type="entry name" value="Kinase-like_dom_sf"/>
</dbReference>
<feature type="transmembrane region" description="Helical" evidence="7">
    <location>
        <begin position="414"/>
        <end position="435"/>
    </location>
</feature>
<dbReference type="PANTHER" id="PTHR14319">
    <property type="entry name" value="FIVE-SPAN TRANSMEMBRANE PROTEIN M83"/>
    <property type="match status" value="1"/>
</dbReference>
<dbReference type="InterPro" id="IPR000742">
    <property type="entry name" value="EGF"/>
</dbReference>
<evidence type="ECO:0000256" key="7">
    <source>
        <dbReference type="SAM" id="Phobius"/>
    </source>
</evidence>
<dbReference type="InterPro" id="IPR000719">
    <property type="entry name" value="Prot_kinase_dom"/>
</dbReference>
<keyword evidence="4 7" id="KW-0812">Transmembrane</keyword>
<keyword evidence="6 7" id="KW-0472">Membrane</keyword>
<dbReference type="InterPro" id="IPR008266">
    <property type="entry name" value="Tyr_kinase_AS"/>
</dbReference>
<evidence type="ECO:0000256" key="4">
    <source>
        <dbReference type="ARBA" id="ARBA00022692"/>
    </source>
</evidence>
<dbReference type="SMART" id="SM00219">
    <property type="entry name" value="TyrKc"/>
    <property type="match status" value="1"/>
</dbReference>
<keyword evidence="10" id="KW-1185">Reference proteome</keyword>
<dbReference type="SUPFAM" id="SSF56112">
    <property type="entry name" value="Protein kinase-like (PK-like)"/>
    <property type="match status" value="1"/>
</dbReference>
<feature type="transmembrane region" description="Helical" evidence="7">
    <location>
        <begin position="968"/>
        <end position="985"/>
    </location>
</feature>
<evidence type="ECO:0000256" key="3">
    <source>
        <dbReference type="ARBA" id="ARBA00022475"/>
    </source>
</evidence>
<feature type="domain" description="Protein kinase" evidence="8">
    <location>
        <begin position="59"/>
        <end position="353"/>
    </location>
</feature>
<comment type="caution">
    <text evidence="9">The sequence shown here is derived from an EMBL/GenBank/DDBJ whole genome shotgun (WGS) entry which is preliminary data.</text>
</comment>
<evidence type="ECO:0000256" key="6">
    <source>
        <dbReference type="ARBA" id="ARBA00023136"/>
    </source>
</evidence>
<gene>
    <name evidence="9" type="ORF">HID58_063592</name>
</gene>
<dbReference type="PROSITE" id="PS00022">
    <property type="entry name" value="EGF_1"/>
    <property type="match status" value="1"/>
</dbReference>
<dbReference type="EMBL" id="JAGKQM010000014">
    <property type="protein sequence ID" value="KAH0887496.1"/>
    <property type="molecule type" value="Genomic_DNA"/>
</dbReference>
<dbReference type="InterPro" id="IPR021910">
    <property type="entry name" value="NGX6/PGAP6/MYMK"/>
</dbReference>
<comment type="similarity">
    <text evidence="2">Belongs to the TMEM8 family.</text>
</comment>
<dbReference type="Proteomes" id="UP000824890">
    <property type="component" value="Unassembled WGS sequence"/>
</dbReference>
<sequence length="1126" mass="125943">MRFTGHLRDLLQLGKASFSSHESSSCSTDHCIKVVPTHGGRYIQYNVYGQLFEVSRKYVPPIRPIGRGACGIVCAAVNSVTGEKVAIKKIGNAFDNIIDAKRALREIKLLRHMDHENVIAIKDIVRPPQRDIFNDVYIVYELMDTDLQRVLRSNQTLSHDQCRFFVYQLLRGLKYVHSANILHRDLRPSNVLLNSKHELKIGDFGLARTTSDTDFMTEYVVTRWYRAPELLLNCSEYTAAIDIWSVGCILGEMMTGQPLFPGKDYVHQLRLITELPHLLNIQLVGSPDNSSLGFLRSDNARRYVRQLPRYPKQHFAARFRKMPPSAIDLLERMLVFDPNQRISVDEALGHAYLSPHHDVAKEPVCPTPFSFDFEHPTCTEEHIKEVIYKDNVNFFTVSSFRYPKSQVRPYDTRYIRGLFISFPLILLHFMVMMIFTSELCFCAVDLPPWFSSLNVAIESDVDISAKSVSKISKSLLPVICFRDGSPPLPDASTNALKDLELGQLFNGSFEGGQDIEIAEKCYPMQKNISLRLTNEQISPGAWYVGLFNGIGATRTQGKMIVRSSAFSYSANITVEGCRTSTTWGPSCNKTIYPLPCSRFDNQTGSVVSCSDSSPNSCLNGAETKTYALDVDGIAEQLVITASSVKVDTNESSLMCYARFGAIASETLNDYAGDIHKVALVINKPKVGRWYISTNSSSKVCFSVNVKVIGSSTGFPLKSDTSTWTYFLMNIPQGGAGGHIHFKLTSHSTTQYEVYLRFGGLPTVDDHDYYYVNQTSASSSTFFSLYNSSQEKIDFYILYAREGTWSLGLRKLSGSTAATASKDPSTLVSLSLERCPRECSSHGNCRYAFDASGLTSYSFCSCDQTHGGFDCGIEVVSHIGHIIQSIALIASNAAALLPAYWALRQREYPEWFLFTSSGISSALYHACDVGTWCVLSYNVLQFMDFWLSFMAVIGTFVYLSTADEAVKRTIHIVVAILTALLALTQATRASNIIIVLAIGSLGLIFGLLVEFVTKHRSYCGSAGVSLNMLDRPRAVKEWFSNLIKTVKKRFRWDFVAAGLVVFTMAATSFSVETSSSYWIWHSIWHLTIYTSSFFFLCSKIAIVNNENQTHHGADSYELTRQDSLPRN</sequence>
<evidence type="ECO:0000313" key="9">
    <source>
        <dbReference type="EMBL" id="KAH0887496.1"/>
    </source>
</evidence>
<dbReference type="Pfam" id="PF12036">
    <property type="entry name" value="DUF3522"/>
    <property type="match status" value="1"/>
</dbReference>
<accession>A0ABQ8A5T1</accession>
<evidence type="ECO:0000256" key="5">
    <source>
        <dbReference type="ARBA" id="ARBA00022989"/>
    </source>
</evidence>
<feature type="transmembrane region" description="Helical" evidence="7">
    <location>
        <begin position="991"/>
        <end position="1011"/>
    </location>
</feature>
<evidence type="ECO:0000313" key="10">
    <source>
        <dbReference type="Proteomes" id="UP000824890"/>
    </source>
</evidence>
<dbReference type="Gene3D" id="1.10.510.10">
    <property type="entry name" value="Transferase(Phosphotransferase) domain 1"/>
    <property type="match status" value="1"/>
</dbReference>
<dbReference type="Gene3D" id="3.30.200.20">
    <property type="entry name" value="Phosphorylase Kinase, domain 1"/>
    <property type="match status" value="1"/>
</dbReference>
<feature type="transmembrane region" description="Helical" evidence="7">
    <location>
        <begin position="944"/>
        <end position="961"/>
    </location>
</feature>
<organism evidence="9 10">
    <name type="scientific">Brassica napus</name>
    <name type="common">Rape</name>
    <dbReference type="NCBI Taxonomy" id="3708"/>
    <lineage>
        <taxon>Eukaryota</taxon>
        <taxon>Viridiplantae</taxon>
        <taxon>Streptophyta</taxon>
        <taxon>Embryophyta</taxon>
        <taxon>Tracheophyta</taxon>
        <taxon>Spermatophyta</taxon>
        <taxon>Magnoliopsida</taxon>
        <taxon>eudicotyledons</taxon>
        <taxon>Gunneridae</taxon>
        <taxon>Pentapetalae</taxon>
        <taxon>rosids</taxon>
        <taxon>malvids</taxon>
        <taxon>Brassicales</taxon>
        <taxon>Brassicaceae</taxon>
        <taxon>Brassiceae</taxon>
        <taxon>Brassica</taxon>
    </lineage>
</organism>
<keyword evidence="5 7" id="KW-1133">Transmembrane helix</keyword>
<protein>
    <recommendedName>
        <fullName evidence="8">Protein kinase domain-containing protein</fullName>
    </recommendedName>
</protein>